<sequence>MNTLSPALAANRPISLPELLTSRESRQSRQQAWLARHQVTLISLTLVAPGAVKDNPLTRNLFSLAWQAITALSQQQSWPVLQQEVFPLPTGCEGLIAVDLPAEQVKDAALLLELKHPQGRLWDIDVLDVSGRILSRRDVGLAPRRCLLCHRPANVCARAQTHTIDELLVQMELMLNATSATH</sequence>
<dbReference type="HOGENOM" id="CLU_104529_1_1_6"/>
<protein>
    <recommendedName>
        <fullName evidence="2">Apo-citrate lyase phosphoribosyl-dephospho-CoA transferase</fullName>
        <ecNumber evidence="1">2.7.7.61</ecNumber>
    </recommendedName>
</protein>
<dbReference type="GO" id="GO:0016829">
    <property type="term" value="F:lyase activity"/>
    <property type="evidence" value="ECO:0007669"/>
    <property type="project" value="UniProtKB-KW"/>
</dbReference>
<comment type="catalytic activity">
    <reaction evidence="5">
        <text>apo-[citrate lyase ACP] + 2'-(5''-triphospho-alpha-D-ribosyl)-3'-dephospho-CoA = holo-[citrate lyase ACP] + diphosphate</text>
        <dbReference type="Rhea" id="RHEA:16333"/>
        <dbReference type="Rhea" id="RHEA-COMP:10157"/>
        <dbReference type="Rhea" id="RHEA-COMP:10158"/>
        <dbReference type="ChEBI" id="CHEBI:29999"/>
        <dbReference type="ChEBI" id="CHEBI:33019"/>
        <dbReference type="ChEBI" id="CHEBI:61378"/>
        <dbReference type="ChEBI" id="CHEBI:82683"/>
        <dbReference type="EC" id="2.7.7.61"/>
    </reaction>
</comment>
<dbReference type="AlphaFoldDB" id="A0A0H3NYW6"/>
<dbReference type="EC" id="2.7.7.61" evidence="1"/>
<dbReference type="PATRIC" id="fig|930944.6.peg.1523"/>
<dbReference type="KEGG" id="yey:Y11_15331"/>
<keyword evidence="4 6" id="KW-0548">Nucleotidyltransferase</keyword>
<evidence type="ECO:0000256" key="1">
    <source>
        <dbReference type="ARBA" id="ARBA00012524"/>
    </source>
</evidence>
<dbReference type="GeneID" id="31409588"/>
<dbReference type="RefSeq" id="WP_005164544.1">
    <property type="nucleotide sequence ID" value="NC_017564.1"/>
</dbReference>
<evidence type="ECO:0000313" key="6">
    <source>
        <dbReference type="EMBL" id="CBY26648.1"/>
    </source>
</evidence>
<evidence type="ECO:0000256" key="4">
    <source>
        <dbReference type="ARBA" id="ARBA00022695"/>
    </source>
</evidence>
<dbReference type="EMBL" id="FR729477">
    <property type="protein sequence ID" value="CBY26648.1"/>
    <property type="molecule type" value="Genomic_DNA"/>
</dbReference>
<dbReference type="NCBIfam" id="NF002383">
    <property type="entry name" value="PRK01392.1"/>
    <property type="match status" value="1"/>
</dbReference>
<evidence type="ECO:0000256" key="3">
    <source>
        <dbReference type="ARBA" id="ARBA00022679"/>
    </source>
</evidence>
<dbReference type="Proteomes" id="UP000008084">
    <property type="component" value="Chromosome"/>
</dbReference>
<proteinExistence type="predicted"/>
<dbReference type="InterPro" id="IPR005551">
    <property type="entry name" value="CitX"/>
</dbReference>
<keyword evidence="6" id="KW-0456">Lyase</keyword>
<accession>A0A0H3NYW6</accession>
<dbReference type="GO" id="GO:0051191">
    <property type="term" value="P:prosthetic group biosynthetic process"/>
    <property type="evidence" value="ECO:0007669"/>
    <property type="project" value="InterPro"/>
</dbReference>
<dbReference type="NCBIfam" id="TIGR03124">
    <property type="entry name" value="citrate_citX"/>
    <property type="match status" value="1"/>
</dbReference>
<name>A0A0H3NYW6_YERE1</name>
<keyword evidence="3 6" id="KW-0808">Transferase</keyword>
<evidence type="ECO:0000256" key="2">
    <source>
        <dbReference type="ARBA" id="ARBA00016314"/>
    </source>
</evidence>
<evidence type="ECO:0000313" key="7">
    <source>
        <dbReference type="Proteomes" id="UP000008084"/>
    </source>
</evidence>
<dbReference type="Pfam" id="PF03802">
    <property type="entry name" value="CitX"/>
    <property type="match status" value="1"/>
</dbReference>
<dbReference type="GO" id="GO:0050519">
    <property type="term" value="F:holo-citrate lyase synthase activity"/>
    <property type="evidence" value="ECO:0007669"/>
    <property type="project" value="UniProtKB-EC"/>
</dbReference>
<evidence type="ECO:0000256" key="5">
    <source>
        <dbReference type="ARBA" id="ARBA00048574"/>
    </source>
</evidence>
<organism evidence="6 7">
    <name type="scientific">Yersinia enterocolitica subsp. palearctica serotype O:3 (strain DSM 13030 / CIP 106945 / Y11)</name>
    <dbReference type="NCBI Taxonomy" id="930944"/>
    <lineage>
        <taxon>Bacteria</taxon>
        <taxon>Pseudomonadati</taxon>
        <taxon>Pseudomonadota</taxon>
        <taxon>Gammaproteobacteria</taxon>
        <taxon>Enterobacterales</taxon>
        <taxon>Yersiniaceae</taxon>
        <taxon>Yersinia</taxon>
    </lineage>
</organism>
<reference evidence="6 7" key="1">
    <citation type="journal article" date="2011" name="J. Bacteriol.">
        <title>Complete genome sequence of Yersinia enterocolitica subsp. palearctica serogroup O:3.</title>
        <authorList>
            <person name="Batzilla J."/>
            <person name="Hoper D."/>
            <person name="Antonenka U."/>
            <person name="Heesemann J."/>
            <person name="Rakin A."/>
        </authorList>
    </citation>
    <scope>NUCLEOTIDE SEQUENCE [LARGE SCALE GENOMIC DNA]</scope>
    <source>
        <strain evidence="7">DSM 13030 / CIP 106945 / Y11</strain>
    </source>
</reference>
<gene>
    <name evidence="6" type="ordered locus">Y11_15331</name>
</gene>